<dbReference type="OrthoDB" id="106623at2759"/>
<comment type="caution">
    <text evidence="1">The sequence shown here is derived from an EMBL/GenBank/DDBJ whole genome shotgun (WGS) entry which is preliminary data.</text>
</comment>
<proteinExistence type="predicted"/>
<evidence type="ECO:0000313" key="2">
    <source>
        <dbReference type="Proteomes" id="UP000324897"/>
    </source>
</evidence>
<dbReference type="Gramene" id="TVU19656">
    <property type="protein sequence ID" value="TVU19656"/>
    <property type="gene ID" value="EJB05_35819"/>
</dbReference>
<sequence length="110" mass="11531">MPSAAGAALAAASVPLHRRACANQRLTPASCFLPTHALLNSARLTAPGPALTLVHGPRLPPTAVRAAARSPTSDGQMLVFVPPHPLIKHWVSVLRNEQTPCAIFSECPSE</sequence>
<dbReference type="Proteomes" id="UP000324897">
    <property type="component" value="Chromosome 7"/>
</dbReference>
<gene>
    <name evidence="1" type="ORF">EJB05_35819</name>
</gene>
<name>A0A5J9U7U0_9POAL</name>
<protein>
    <recommendedName>
        <fullName evidence="3">Uracil phosphoribosyltransferase</fullName>
    </recommendedName>
</protein>
<organism evidence="1 2">
    <name type="scientific">Eragrostis curvula</name>
    <name type="common">weeping love grass</name>
    <dbReference type="NCBI Taxonomy" id="38414"/>
    <lineage>
        <taxon>Eukaryota</taxon>
        <taxon>Viridiplantae</taxon>
        <taxon>Streptophyta</taxon>
        <taxon>Embryophyta</taxon>
        <taxon>Tracheophyta</taxon>
        <taxon>Spermatophyta</taxon>
        <taxon>Magnoliopsida</taxon>
        <taxon>Liliopsida</taxon>
        <taxon>Poales</taxon>
        <taxon>Poaceae</taxon>
        <taxon>PACMAD clade</taxon>
        <taxon>Chloridoideae</taxon>
        <taxon>Eragrostideae</taxon>
        <taxon>Eragrostidinae</taxon>
        <taxon>Eragrostis</taxon>
    </lineage>
</organism>
<reference evidence="1 2" key="1">
    <citation type="journal article" date="2019" name="Sci. Rep.">
        <title>A high-quality genome of Eragrostis curvula grass provides insights into Poaceae evolution and supports new strategies to enhance forage quality.</title>
        <authorList>
            <person name="Carballo J."/>
            <person name="Santos B.A.C.M."/>
            <person name="Zappacosta D."/>
            <person name="Garbus I."/>
            <person name="Selva J.P."/>
            <person name="Gallo C.A."/>
            <person name="Diaz A."/>
            <person name="Albertini E."/>
            <person name="Caccamo M."/>
            <person name="Echenique V."/>
        </authorList>
    </citation>
    <scope>NUCLEOTIDE SEQUENCE [LARGE SCALE GENOMIC DNA]</scope>
    <source>
        <strain evidence="2">cv. Victoria</strain>
        <tissue evidence="1">Leaf</tissue>
    </source>
</reference>
<dbReference type="AlphaFoldDB" id="A0A5J9U7U0"/>
<evidence type="ECO:0000313" key="1">
    <source>
        <dbReference type="EMBL" id="TVU19656.1"/>
    </source>
</evidence>
<evidence type="ECO:0008006" key="3">
    <source>
        <dbReference type="Google" id="ProtNLM"/>
    </source>
</evidence>
<dbReference type="EMBL" id="RWGY01000029">
    <property type="protein sequence ID" value="TVU19656.1"/>
    <property type="molecule type" value="Genomic_DNA"/>
</dbReference>
<keyword evidence="2" id="KW-1185">Reference proteome</keyword>
<accession>A0A5J9U7U0</accession>